<keyword evidence="2" id="KW-0805">Transcription regulation</keyword>
<keyword evidence="2" id="KW-0806">Transcription termination</keyword>
<dbReference type="OrthoDB" id="1684047at2759"/>
<gene>
    <name evidence="4" type="ORF">GPECTOR_1g70</name>
</gene>
<dbReference type="Pfam" id="PF02536">
    <property type="entry name" value="mTERF"/>
    <property type="match status" value="1"/>
</dbReference>
<accession>A0A150H3N1</accession>
<dbReference type="PANTHER" id="PTHR13068">
    <property type="entry name" value="CGI-12 PROTEIN-RELATED"/>
    <property type="match status" value="1"/>
</dbReference>
<dbReference type="GO" id="GO:0006353">
    <property type="term" value="P:DNA-templated transcription termination"/>
    <property type="evidence" value="ECO:0007669"/>
    <property type="project" value="UniProtKB-KW"/>
</dbReference>
<name>A0A150H3N1_GONPE</name>
<sequence>MSALDAGLQVRPALRSLRSAGLSAQESWFLVGTSRPARWRLLEDPAGLSRWLDFLSVYGMKPRDIQNFLLRAPPGFLGNTTLYQAGSVVTFLKSLRLSDDLLATRVLCVWPGLLGREVEAELRPVVGFLMSLGLEVADVGRVAVLWPELLMCSVEGQLRPWVDYLRGLGCTTPQVADVICLCPHLLGFSPEEVFGGVLRALEGVGLARQDVARMVTSSVAFLIAPSASATVAAALECLLQNGFSKEQVRELVSARPELLASKPHDLERSLRFVRETIGGDTATVMGCPLLLAKPLGQALGPRYSFIQKRGLADKYIAADGISFEVWDEEYSLKLHQEAATEFQEELKKLGIYEGS</sequence>
<dbReference type="GO" id="GO:0003676">
    <property type="term" value="F:nucleic acid binding"/>
    <property type="evidence" value="ECO:0007669"/>
    <property type="project" value="InterPro"/>
</dbReference>
<comment type="caution">
    <text evidence="4">The sequence shown here is derived from an EMBL/GenBank/DDBJ whole genome shotgun (WGS) entry which is preliminary data.</text>
</comment>
<dbReference type="EMBL" id="LSYV01000002">
    <property type="protein sequence ID" value="KXZ56777.1"/>
    <property type="molecule type" value="Genomic_DNA"/>
</dbReference>
<dbReference type="AlphaFoldDB" id="A0A150H3N1"/>
<comment type="similarity">
    <text evidence="1">Belongs to the mTERF family.</text>
</comment>
<dbReference type="Proteomes" id="UP000075714">
    <property type="component" value="Unassembled WGS sequence"/>
</dbReference>
<dbReference type="InterPro" id="IPR038538">
    <property type="entry name" value="MTERF_sf"/>
</dbReference>
<dbReference type="Gene3D" id="1.25.70.10">
    <property type="entry name" value="Transcription termination factor 3, mitochondrial"/>
    <property type="match status" value="1"/>
</dbReference>
<protein>
    <submittedName>
        <fullName evidence="4">Uncharacterized protein</fullName>
    </submittedName>
</protein>
<organism evidence="4 5">
    <name type="scientific">Gonium pectorale</name>
    <name type="common">Green alga</name>
    <dbReference type="NCBI Taxonomy" id="33097"/>
    <lineage>
        <taxon>Eukaryota</taxon>
        <taxon>Viridiplantae</taxon>
        <taxon>Chlorophyta</taxon>
        <taxon>core chlorophytes</taxon>
        <taxon>Chlorophyceae</taxon>
        <taxon>CS clade</taxon>
        <taxon>Chlamydomonadales</taxon>
        <taxon>Volvocaceae</taxon>
        <taxon>Gonium</taxon>
    </lineage>
</organism>
<evidence type="ECO:0000256" key="2">
    <source>
        <dbReference type="ARBA" id="ARBA00022472"/>
    </source>
</evidence>
<evidence type="ECO:0000313" key="4">
    <source>
        <dbReference type="EMBL" id="KXZ56777.1"/>
    </source>
</evidence>
<reference evidence="5" key="1">
    <citation type="journal article" date="2016" name="Nat. Commun.">
        <title>The Gonium pectorale genome demonstrates co-option of cell cycle regulation during the evolution of multicellularity.</title>
        <authorList>
            <person name="Hanschen E.R."/>
            <person name="Marriage T.N."/>
            <person name="Ferris P.J."/>
            <person name="Hamaji T."/>
            <person name="Toyoda A."/>
            <person name="Fujiyama A."/>
            <person name="Neme R."/>
            <person name="Noguchi H."/>
            <person name="Minakuchi Y."/>
            <person name="Suzuki M."/>
            <person name="Kawai-Toyooka H."/>
            <person name="Smith D.R."/>
            <person name="Sparks H."/>
            <person name="Anderson J."/>
            <person name="Bakaric R."/>
            <person name="Luria V."/>
            <person name="Karger A."/>
            <person name="Kirschner M.W."/>
            <person name="Durand P.M."/>
            <person name="Michod R.E."/>
            <person name="Nozaki H."/>
            <person name="Olson B.J."/>
        </authorList>
    </citation>
    <scope>NUCLEOTIDE SEQUENCE [LARGE SCALE GENOMIC DNA]</scope>
    <source>
        <strain evidence="5">NIES-2863</strain>
    </source>
</reference>
<dbReference type="InterPro" id="IPR003690">
    <property type="entry name" value="MTERF"/>
</dbReference>
<evidence type="ECO:0000256" key="1">
    <source>
        <dbReference type="ARBA" id="ARBA00007692"/>
    </source>
</evidence>
<dbReference type="PANTHER" id="PTHR13068:SF219">
    <property type="entry name" value="MITOCHONDRIAL TRANSCRIPTION TERMINATION FACTOR FAMILY PROTEIN"/>
    <property type="match status" value="1"/>
</dbReference>
<dbReference type="STRING" id="33097.A0A150H3N1"/>
<keyword evidence="3" id="KW-0809">Transit peptide</keyword>
<proteinExistence type="inferred from homology"/>
<evidence type="ECO:0000313" key="5">
    <source>
        <dbReference type="Proteomes" id="UP000075714"/>
    </source>
</evidence>
<evidence type="ECO:0000256" key="3">
    <source>
        <dbReference type="ARBA" id="ARBA00022946"/>
    </source>
</evidence>
<dbReference type="SMART" id="SM00733">
    <property type="entry name" value="Mterf"/>
    <property type="match status" value="5"/>
</dbReference>
<keyword evidence="2" id="KW-0804">Transcription</keyword>
<keyword evidence="5" id="KW-1185">Reference proteome</keyword>